<keyword evidence="15" id="KW-0732">Signal</keyword>
<keyword evidence="9" id="KW-0442">Lipid degradation</keyword>
<evidence type="ECO:0000256" key="8">
    <source>
        <dbReference type="ARBA" id="ARBA00022837"/>
    </source>
</evidence>
<evidence type="ECO:0000256" key="3">
    <source>
        <dbReference type="ARBA" id="ARBA00022475"/>
    </source>
</evidence>
<evidence type="ECO:0000256" key="13">
    <source>
        <dbReference type="ARBA" id="ARBA00024531"/>
    </source>
</evidence>
<evidence type="ECO:0000313" key="17">
    <source>
        <dbReference type="EMBL" id="RKP09641.1"/>
    </source>
</evidence>
<dbReference type="PANTHER" id="PTHR45792:SF8">
    <property type="entry name" value="DIACYLGLYCEROL LIPASE-ALPHA"/>
    <property type="match status" value="1"/>
</dbReference>
<dbReference type="Gene3D" id="3.40.50.1820">
    <property type="entry name" value="alpha/beta hydrolase"/>
    <property type="match status" value="1"/>
</dbReference>
<keyword evidence="3" id="KW-1003">Cell membrane</keyword>
<evidence type="ECO:0000256" key="7">
    <source>
        <dbReference type="ARBA" id="ARBA00022801"/>
    </source>
</evidence>
<evidence type="ECO:0000256" key="1">
    <source>
        <dbReference type="ARBA" id="ARBA00001913"/>
    </source>
</evidence>
<dbReference type="GO" id="GO:0005886">
    <property type="term" value="C:plasma membrane"/>
    <property type="evidence" value="ECO:0007669"/>
    <property type="project" value="UniProtKB-SubCell"/>
</dbReference>
<dbReference type="EMBL" id="KZ992498">
    <property type="protein sequence ID" value="RKP09641.1"/>
    <property type="molecule type" value="Genomic_DNA"/>
</dbReference>
<proteinExistence type="predicted"/>
<keyword evidence="6" id="KW-0479">Metal-binding</keyword>
<feature type="chain" id="PRO_5020657270" description="sn-1-specific diacylglycerol lipase" evidence="15">
    <location>
        <begin position="22"/>
        <end position="328"/>
    </location>
</feature>
<dbReference type="InterPro" id="IPR052214">
    <property type="entry name" value="DAG_Lipase-Related"/>
</dbReference>
<dbReference type="PANTHER" id="PTHR45792">
    <property type="entry name" value="DIACYLGLYCEROL LIPASE HOMOLOG-RELATED"/>
    <property type="match status" value="1"/>
</dbReference>
<keyword evidence="18" id="KW-1185">Reference proteome</keyword>
<dbReference type="InterPro" id="IPR002921">
    <property type="entry name" value="Fungal_lipase-type"/>
</dbReference>
<evidence type="ECO:0000256" key="12">
    <source>
        <dbReference type="ARBA" id="ARBA00023136"/>
    </source>
</evidence>
<keyword evidence="8" id="KW-0106">Calcium</keyword>
<comment type="catalytic activity">
    <reaction evidence="13">
        <text>a 1,2-diacyl-sn-glycerol + H2O = a 2-acylglycerol + a fatty acid + H(+)</text>
        <dbReference type="Rhea" id="RHEA:33275"/>
        <dbReference type="ChEBI" id="CHEBI:15377"/>
        <dbReference type="ChEBI" id="CHEBI:15378"/>
        <dbReference type="ChEBI" id="CHEBI:17389"/>
        <dbReference type="ChEBI" id="CHEBI:17815"/>
        <dbReference type="ChEBI" id="CHEBI:28868"/>
        <dbReference type="EC" id="3.1.1.116"/>
    </reaction>
    <physiologicalReaction direction="left-to-right" evidence="13">
        <dbReference type="Rhea" id="RHEA:33276"/>
    </physiologicalReaction>
</comment>
<keyword evidence="4" id="KW-0597">Phosphoprotein</keyword>
<keyword evidence="7 17" id="KW-0378">Hydrolase</keyword>
<dbReference type="CDD" id="cd00519">
    <property type="entry name" value="Lipase_3"/>
    <property type="match status" value="1"/>
</dbReference>
<feature type="domain" description="Fungal lipase-type" evidence="16">
    <location>
        <begin position="176"/>
        <end position="260"/>
    </location>
</feature>
<comment type="cofactor">
    <cofactor evidence="1">
        <name>Ca(2+)</name>
        <dbReference type="ChEBI" id="CHEBI:29108"/>
    </cofactor>
</comment>
<evidence type="ECO:0000256" key="4">
    <source>
        <dbReference type="ARBA" id="ARBA00022553"/>
    </source>
</evidence>
<dbReference type="InterPro" id="IPR029058">
    <property type="entry name" value="AB_hydrolase_fold"/>
</dbReference>
<dbReference type="AlphaFoldDB" id="A0A4P9XVK6"/>
<protein>
    <recommendedName>
        <fullName evidence="14">sn-1-specific diacylglycerol lipase</fullName>
        <ecNumber evidence="14">3.1.1.116</ecNumber>
    </recommendedName>
</protein>
<dbReference type="GO" id="GO:0046872">
    <property type="term" value="F:metal ion binding"/>
    <property type="evidence" value="ECO:0007669"/>
    <property type="project" value="UniProtKB-KW"/>
</dbReference>
<evidence type="ECO:0000256" key="2">
    <source>
        <dbReference type="ARBA" id="ARBA00004651"/>
    </source>
</evidence>
<evidence type="ECO:0000256" key="14">
    <source>
        <dbReference type="ARBA" id="ARBA00026104"/>
    </source>
</evidence>
<evidence type="ECO:0000313" key="18">
    <source>
        <dbReference type="Proteomes" id="UP000271241"/>
    </source>
</evidence>
<evidence type="ECO:0000256" key="6">
    <source>
        <dbReference type="ARBA" id="ARBA00022723"/>
    </source>
</evidence>
<evidence type="ECO:0000256" key="11">
    <source>
        <dbReference type="ARBA" id="ARBA00023098"/>
    </source>
</evidence>
<dbReference type="Proteomes" id="UP000271241">
    <property type="component" value="Unassembled WGS sequence"/>
</dbReference>
<evidence type="ECO:0000259" key="16">
    <source>
        <dbReference type="Pfam" id="PF01764"/>
    </source>
</evidence>
<dbReference type="OrthoDB" id="426718at2759"/>
<keyword evidence="10" id="KW-1133">Transmembrane helix</keyword>
<dbReference type="GO" id="GO:0016042">
    <property type="term" value="P:lipid catabolic process"/>
    <property type="evidence" value="ECO:0007669"/>
    <property type="project" value="UniProtKB-KW"/>
</dbReference>
<evidence type="ECO:0000256" key="5">
    <source>
        <dbReference type="ARBA" id="ARBA00022692"/>
    </source>
</evidence>
<accession>A0A4P9XVK6</accession>
<dbReference type="SUPFAM" id="SSF53474">
    <property type="entry name" value="alpha/beta-Hydrolases"/>
    <property type="match status" value="1"/>
</dbReference>
<comment type="subcellular location">
    <subcellularLocation>
        <location evidence="2">Cell membrane</location>
        <topology evidence="2">Multi-pass membrane protein</topology>
    </subcellularLocation>
</comment>
<evidence type="ECO:0000256" key="9">
    <source>
        <dbReference type="ARBA" id="ARBA00022963"/>
    </source>
</evidence>
<keyword evidence="12" id="KW-0472">Membrane</keyword>
<keyword evidence="11" id="KW-0443">Lipid metabolism</keyword>
<dbReference type="GO" id="GO:0016298">
    <property type="term" value="F:lipase activity"/>
    <property type="evidence" value="ECO:0007669"/>
    <property type="project" value="TreeGrafter"/>
</dbReference>
<dbReference type="Pfam" id="PF01764">
    <property type="entry name" value="Lipase_3"/>
    <property type="match status" value="1"/>
</dbReference>
<evidence type="ECO:0000256" key="10">
    <source>
        <dbReference type="ARBA" id="ARBA00022989"/>
    </source>
</evidence>
<name>A0A4P9XVK6_9FUNG</name>
<keyword evidence="5" id="KW-0812">Transmembrane</keyword>
<sequence>MQVAYLCLCASVILSAHTALASIVGLPPIVEDVDATVKALTDFKGLMRQAGCLPGTLAGIPTIPNVLFPPRVPAAVAKANYLSSIGTEDQWNLHAAQFDQIISEDFIYRYAIIGPPGHATRLLTDDIHVDSWRVSASTGFFVAVSKRQRTVTLAFRGTSTLEDFFFNANPIIDASAAVRQALLAYPGYSLVVAGHSLGAVAAQLFSLHATLHSLFPIAAVYGFGEPASMSLPMAEWSLAVIGREKFVRVISGRDITPSLRANLGGIDHARNARVAWVPNPEQRGTVICENGNDARCGTQMPCYVRSFRDHNRLGGLRFSSVCSLGLAA</sequence>
<organism evidence="17 18">
    <name type="scientific">Thamnocephalis sphaerospora</name>
    <dbReference type="NCBI Taxonomy" id="78915"/>
    <lineage>
        <taxon>Eukaryota</taxon>
        <taxon>Fungi</taxon>
        <taxon>Fungi incertae sedis</taxon>
        <taxon>Zoopagomycota</taxon>
        <taxon>Zoopagomycotina</taxon>
        <taxon>Zoopagomycetes</taxon>
        <taxon>Zoopagales</taxon>
        <taxon>Sigmoideomycetaceae</taxon>
        <taxon>Thamnocephalis</taxon>
    </lineage>
</organism>
<feature type="signal peptide" evidence="15">
    <location>
        <begin position="1"/>
        <end position="21"/>
    </location>
</feature>
<evidence type="ECO:0000256" key="15">
    <source>
        <dbReference type="SAM" id="SignalP"/>
    </source>
</evidence>
<reference evidence="18" key="1">
    <citation type="journal article" date="2018" name="Nat. Microbiol.">
        <title>Leveraging single-cell genomics to expand the fungal tree of life.</title>
        <authorList>
            <person name="Ahrendt S.R."/>
            <person name="Quandt C.A."/>
            <person name="Ciobanu D."/>
            <person name="Clum A."/>
            <person name="Salamov A."/>
            <person name="Andreopoulos B."/>
            <person name="Cheng J.F."/>
            <person name="Woyke T."/>
            <person name="Pelin A."/>
            <person name="Henrissat B."/>
            <person name="Reynolds N.K."/>
            <person name="Benny G.L."/>
            <person name="Smith M.E."/>
            <person name="James T.Y."/>
            <person name="Grigoriev I.V."/>
        </authorList>
    </citation>
    <scope>NUCLEOTIDE SEQUENCE [LARGE SCALE GENOMIC DNA]</scope>
    <source>
        <strain evidence="18">RSA 1356</strain>
    </source>
</reference>
<dbReference type="EC" id="3.1.1.116" evidence="14"/>
<gene>
    <name evidence="17" type="ORF">THASP1DRAFT_22532</name>
</gene>